<dbReference type="RefSeq" id="WP_244300882.1">
    <property type="nucleotide sequence ID" value="NZ_SMLY01000049.1"/>
</dbReference>
<organism evidence="1 2">
    <name type="scientific">Roseibium hamelinense</name>
    <dbReference type="NCBI Taxonomy" id="150831"/>
    <lineage>
        <taxon>Bacteria</taxon>
        <taxon>Pseudomonadati</taxon>
        <taxon>Pseudomonadota</taxon>
        <taxon>Alphaproteobacteria</taxon>
        <taxon>Hyphomicrobiales</taxon>
        <taxon>Stappiaceae</taxon>
        <taxon>Roseibium</taxon>
    </lineage>
</organism>
<evidence type="ECO:0000313" key="1">
    <source>
        <dbReference type="EMBL" id="TWI82162.1"/>
    </source>
</evidence>
<protein>
    <submittedName>
        <fullName evidence="1">Uncharacterized protein</fullName>
    </submittedName>
</protein>
<accession>A0A562SLU1</accession>
<keyword evidence="2" id="KW-1185">Reference proteome</keyword>
<gene>
    <name evidence="1" type="ORF">JM93_03506</name>
</gene>
<name>A0A562SLU1_9HYPH</name>
<reference evidence="1 2" key="1">
    <citation type="submission" date="2019-07" db="EMBL/GenBank/DDBJ databases">
        <title>Genomic Encyclopedia of Archaeal and Bacterial Type Strains, Phase II (KMG-II): from individual species to whole genera.</title>
        <authorList>
            <person name="Goeker M."/>
        </authorList>
    </citation>
    <scope>NUCLEOTIDE SEQUENCE [LARGE SCALE GENOMIC DNA]</scope>
    <source>
        <strain evidence="1 2">ATCC BAA-252</strain>
    </source>
</reference>
<dbReference type="Proteomes" id="UP000320593">
    <property type="component" value="Unassembled WGS sequence"/>
</dbReference>
<dbReference type="EMBL" id="VLLF01000009">
    <property type="protein sequence ID" value="TWI82162.1"/>
    <property type="molecule type" value="Genomic_DNA"/>
</dbReference>
<comment type="caution">
    <text evidence="1">The sequence shown here is derived from an EMBL/GenBank/DDBJ whole genome shotgun (WGS) entry which is preliminary data.</text>
</comment>
<evidence type="ECO:0000313" key="2">
    <source>
        <dbReference type="Proteomes" id="UP000320593"/>
    </source>
</evidence>
<sequence>MPASLVELFSHNFKPISLIEIATFGVFLEHTQGERLPQLHRTVHKNPPYA</sequence>
<proteinExistence type="predicted"/>
<dbReference type="AlphaFoldDB" id="A0A562SLU1"/>